<keyword evidence="1" id="KW-0812">Transmembrane</keyword>
<dbReference type="RefSeq" id="WP_227018585.1">
    <property type="nucleotide sequence ID" value="NZ_JAGSND010000007.1"/>
</dbReference>
<feature type="transmembrane region" description="Helical" evidence="1">
    <location>
        <begin position="384"/>
        <end position="402"/>
    </location>
</feature>
<feature type="transmembrane region" description="Helical" evidence="1">
    <location>
        <begin position="152"/>
        <end position="172"/>
    </location>
</feature>
<feature type="transmembrane region" description="Helical" evidence="1">
    <location>
        <begin position="818"/>
        <end position="838"/>
    </location>
</feature>
<keyword evidence="1" id="KW-1133">Transmembrane helix</keyword>
<sequence length="861" mass="98312">MFQISRFKDKGQAILTFFIILTIGIYIARNGFLGSNTDWISQHTVFPDYFRTLFYETGDLFPNYSANLGAGQNLYNFSYYGFLSPVVLLSYLFPFVKMPNYIMATSLISLATACLLFYKWLKSKGFSEFINISVSMIFLLASPMLYQTYKQIIFINYMPFLCMALIGVDRYATTKKKDLLIISVFLMIMSSFYFSVSGLLALCLYWLSVYLTGNEKLKIRDLLRNGAWFTVPILVAVLMAGILLIPTFASLLESHRDGQMAVTLSAILIPQFRLLRYAYSPYGIGLPSIVITGLIAGLFYKKRNEQILAVGMFLITVLPIFLFLLNGGLYVEDKALIPFLPIVCYLIAILFQKLESKDRLFSKRIFLAFLGTVILTIFSIEQTIYWIVVFADALIMLLLYFIYRKHPSIKLFIIPVIVMLLITNFVIQNPGKLVSGNIYREIFNPDIKVALKEVNREDPAYYRLDSLLNKDANLNRIYTGSQYLTSFYSSSYQKDYFDFRSEVFQLERPYRNYLMQPASQNPLFLTFMGVKYVRSNYAPVDYELFKEKGNIKIYRNENVFPLGYVTNDLIPEKLLYKYEFPYRQELLLHNAAVDENSPDAKISTGMSHFKSEIKPSEVIFPQVKGSNCSLTSKGKIYRVKAEEETNQTIRLQQPAPEDEILFLEMNVKNLSPLQDISMKIQNEQNRLSAEDHVYYNKNTVFHYAVSVKKRETALPVTFSTGEYEFSNVRSYTLSAIALNIRKDSPFVVSSIGTKGDVISGSVNAAEDGWFITTIPYDKNFEVAVDGKAVSFEKVNTAFVGFPITKGAHRIVFHYVSPGFSDGAIASIIGFLIFGFAVYTDQKKNTDRRDRKTGISGISVTR</sequence>
<dbReference type="Proteomes" id="UP000675664">
    <property type="component" value="Unassembled WGS sequence"/>
</dbReference>
<protein>
    <submittedName>
        <fullName evidence="2">YfhO family protein</fullName>
    </submittedName>
</protein>
<dbReference type="EMBL" id="JAGSND010000007">
    <property type="protein sequence ID" value="MBR0598459.1"/>
    <property type="molecule type" value="Genomic_DNA"/>
</dbReference>
<keyword evidence="3" id="KW-1185">Reference proteome</keyword>
<proteinExistence type="predicted"/>
<feature type="transmembrane region" description="Helical" evidence="1">
    <location>
        <begin position="128"/>
        <end position="146"/>
    </location>
</feature>
<feature type="transmembrane region" description="Helical" evidence="1">
    <location>
        <begin position="307"/>
        <end position="329"/>
    </location>
</feature>
<reference evidence="2" key="1">
    <citation type="submission" date="2021-04" db="EMBL/GenBank/DDBJ databases">
        <title>Sinoanaerobacter chloroacetimidivorans sp. nov., an obligate anaerobic bacterium isolated from anaerobic sludge.</title>
        <authorList>
            <person name="Bao Y."/>
        </authorList>
    </citation>
    <scope>NUCLEOTIDE SEQUENCE</scope>
    <source>
        <strain evidence="2">BAD-6</strain>
    </source>
</reference>
<dbReference type="Pfam" id="PF09586">
    <property type="entry name" value="YfhO"/>
    <property type="match status" value="1"/>
</dbReference>
<feature type="transmembrane region" description="Helical" evidence="1">
    <location>
        <begin position="227"/>
        <end position="249"/>
    </location>
</feature>
<feature type="transmembrane region" description="Helical" evidence="1">
    <location>
        <begin position="361"/>
        <end position="378"/>
    </location>
</feature>
<feature type="transmembrane region" description="Helical" evidence="1">
    <location>
        <begin position="101"/>
        <end position="121"/>
    </location>
</feature>
<feature type="transmembrane region" description="Helical" evidence="1">
    <location>
        <begin position="179"/>
        <end position="207"/>
    </location>
</feature>
<feature type="transmembrane region" description="Helical" evidence="1">
    <location>
        <begin position="284"/>
        <end position="300"/>
    </location>
</feature>
<evidence type="ECO:0000313" key="3">
    <source>
        <dbReference type="Proteomes" id="UP000675664"/>
    </source>
</evidence>
<feature type="transmembrane region" description="Helical" evidence="1">
    <location>
        <begin position="12"/>
        <end position="28"/>
    </location>
</feature>
<dbReference type="PANTHER" id="PTHR38454">
    <property type="entry name" value="INTEGRAL MEMBRANE PROTEIN-RELATED"/>
    <property type="match status" value="1"/>
</dbReference>
<feature type="transmembrane region" description="Helical" evidence="1">
    <location>
        <begin position="335"/>
        <end position="354"/>
    </location>
</feature>
<dbReference type="PANTHER" id="PTHR38454:SF1">
    <property type="entry name" value="INTEGRAL MEMBRANE PROTEIN"/>
    <property type="match status" value="1"/>
</dbReference>
<gene>
    <name evidence="2" type="ORF">KCX82_11270</name>
</gene>
<accession>A0A8J7W139</accession>
<evidence type="ECO:0000313" key="2">
    <source>
        <dbReference type="EMBL" id="MBR0598459.1"/>
    </source>
</evidence>
<keyword evidence="1" id="KW-0472">Membrane</keyword>
<feature type="transmembrane region" description="Helical" evidence="1">
    <location>
        <begin position="77"/>
        <end position="95"/>
    </location>
</feature>
<organism evidence="2 3">
    <name type="scientific">Sinanaerobacter chloroacetimidivorans</name>
    <dbReference type="NCBI Taxonomy" id="2818044"/>
    <lineage>
        <taxon>Bacteria</taxon>
        <taxon>Bacillati</taxon>
        <taxon>Bacillota</taxon>
        <taxon>Clostridia</taxon>
        <taxon>Peptostreptococcales</taxon>
        <taxon>Anaerovoracaceae</taxon>
        <taxon>Sinanaerobacter</taxon>
    </lineage>
</organism>
<feature type="transmembrane region" description="Helical" evidence="1">
    <location>
        <begin position="409"/>
        <end position="427"/>
    </location>
</feature>
<dbReference type="InterPro" id="IPR018580">
    <property type="entry name" value="Uncharacterised_YfhO"/>
</dbReference>
<reference evidence="2" key="2">
    <citation type="submission" date="2021-04" db="EMBL/GenBank/DDBJ databases">
        <authorList>
            <person name="Liu J."/>
        </authorList>
    </citation>
    <scope>NUCLEOTIDE SEQUENCE</scope>
    <source>
        <strain evidence="2">BAD-6</strain>
    </source>
</reference>
<comment type="caution">
    <text evidence="2">The sequence shown here is derived from an EMBL/GenBank/DDBJ whole genome shotgun (WGS) entry which is preliminary data.</text>
</comment>
<name>A0A8J7W139_9FIRM</name>
<evidence type="ECO:0000256" key="1">
    <source>
        <dbReference type="SAM" id="Phobius"/>
    </source>
</evidence>
<dbReference type="AlphaFoldDB" id="A0A8J7W139"/>